<accession>A0A8J3VPB0</accession>
<dbReference type="EMBL" id="BONZ01000019">
    <property type="protein sequence ID" value="GIH13959.1"/>
    <property type="molecule type" value="Genomic_DNA"/>
</dbReference>
<evidence type="ECO:0008006" key="4">
    <source>
        <dbReference type="Google" id="ProtNLM"/>
    </source>
</evidence>
<organism evidence="2 3">
    <name type="scientific">Rugosimonospora africana</name>
    <dbReference type="NCBI Taxonomy" id="556532"/>
    <lineage>
        <taxon>Bacteria</taxon>
        <taxon>Bacillati</taxon>
        <taxon>Actinomycetota</taxon>
        <taxon>Actinomycetes</taxon>
        <taxon>Micromonosporales</taxon>
        <taxon>Micromonosporaceae</taxon>
        <taxon>Rugosimonospora</taxon>
    </lineage>
</organism>
<keyword evidence="1" id="KW-1133">Transmembrane helix</keyword>
<proteinExistence type="predicted"/>
<comment type="caution">
    <text evidence="2">The sequence shown here is derived from an EMBL/GenBank/DDBJ whole genome shotgun (WGS) entry which is preliminary data.</text>
</comment>
<dbReference type="Proteomes" id="UP000642748">
    <property type="component" value="Unassembled WGS sequence"/>
</dbReference>
<dbReference type="InterPro" id="IPR019277">
    <property type="entry name" value="DUF2304"/>
</dbReference>
<keyword evidence="1" id="KW-0472">Membrane</keyword>
<sequence length="115" mass="12777">MVKLTILTAISGLAVLSIIFELVRRRQLREKYAILWGLVGIVVIPLAIFPGLLNPLSRAIGVASGVSLVLFLAVVFLLVVCIHLSWEVSRLEEETRTLAEDLALLRTEMRERVGQ</sequence>
<dbReference type="AlphaFoldDB" id="A0A8J3VPB0"/>
<name>A0A8J3VPB0_9ACTN</name>
<evidence type="ECO:0000313" key="3">
    <source>
        <dbReference type="Proteomes" id="UP000642748"/>
    </source>
</evidence>
<protein>
    <recommendedName>
        <fullName evidence="4">DUF2304 domain-containing protein</fullName>
    </recommendedName>
</protein>
<feature type="transmembrane region" description="Helical" evidence="1">
    <location>
        <begin position="6"/>
        <end position="23"/>
    </location>
</feature>
<evidence type="ECO:0000313" key="2">
    <source>
        <dbReference type="EMBL" id="GIH13959.1"/>
    </source>
</evidence>
<keyword evidence="1" id="KW-0812">Transmembrane</keyword>
<gene>
    <name evidence="2" type="ORF">Raf01_21310</name>
</gene>
<feature type="transmembrane region" description="Helical" evidence="1">
    <location>
        <begin position="35"/>
        <end position="53"/>
    </location>
</feature>
<keyword evidence="3" id="KW-1185">Reference proteome</keyword>
<reference evidence="2" key="1">
    <citation type="submission" date="2021-01" db="EMBL/GenBank/DDBJ databases">
        <title>Whole genome shotgun sequence of Rugosimonospora africana NBRC 104875.</title>
        <authorList>
            <person name="Komaki H."/>
            <person name="Tamura T."/>
        </authorList>
    </citation>
    <scope>NUCLEOTIDE SEQUENCE</scope>
    <source>
        <strain evidence="2">NBRC 104875</strain>
    </source>
</reference>
<evidence type="ECO:0000256" key="1">
    <source>
        <dbReference type="SAM" id="Phobius"/>
    </source>
</evidence>
<feature type="transmembrane region" description="Helical" evidence="1">
    <location>
        <begin position="59"/>
        <end position="86"/>
    </location>
</feature>
<dbReference type="Pfam" id="PF10066">
    <property type="entry name" value="DUF2304"/>
    <property type="match status" value="1"/>
</dbReference>